<evidence type="ECO:0000259" key="6">
    <source>
        <dbReference type="PROSITE" id="PS50893"/>
    </source>
</evidence>
<evidence type="ECO:0000256" key="4">
    <source>
        <dbReference type="ARBA" id="ARBA00023136"/>
    </source>
</evidence>
<sequence length="569" mass="58970">MKLPVFFAAPATPIATTDIVVTESTTPRALTWRTMFAAKKYTVPAGILLIVHQLCAALVPVIMGVAIDRAIAPGDLGQLVLWVVVLGIVYAAVSVTFRFGSRIGFLGMNAIQHHVRTTITDRILDARGMSGESRQPGMLLNIATSDARQLASAVAIVVYPVGEFAAVLASAAILLYISWPLGLAILVATPLMLWAMDRAGSPLRVRSMQEQQAAGEAAGTATDLVGGFRIVKGLGAEHRAGNRYRGASERALHGTLKASVARAGYLGSMEAVAGLFIAGVAVAAGLMALGGAMTVGQLITVVAVTQFVMGPLQAFASNAGTIWAQAVASAERVLTVLQAPPARRCAERSDTATGFDIRLDDVVLNAGHTVDRRIAEGDFVAVVADARTTAELADMLAGLTVPADGVITVGGIDVADLPDADRRRTLLVAPHESDLFEGTVAENIASGVDGDQGSDAIARAVFAAACDDIVDVLPDGLDTPVGEAGRMLSGGQRQRVSLARALAADPHVLVLLEPTSAVDSVTEAAVAERIGLARTGRTTIVFTSSPAVLAAATTVVDLGSRREAVEVSR</sequence>
<dbReference type="InterPro" id="IPR017871">
    <property type="entry name" value="ABC_transporter-like_CS"/>
</dbReference>
<accession>A0A177YGK3</accession>
<organism evidence="8 9">
    <name type="scientific">Rhodococcoides kyotonense</name>
    <dbReference type="NCBI Taxonomy" id="398843"/>
    <lineage>
        <taxon>Bacteria</taxon>
        <taxon>Bacillati</taxon>
        <taxon>Actinomycetota</taxon>
        <taxon>Actinomycetes</taxon>
        <taxon>Mycobacteriales</taxon>
        <taxon>Nocardiaceae</taxon>
        <taxon>Rhodococcoides</taxon>
    </lineage>
</organism>
<dbReference type="SUPFAM" id="SSF90123">
    <property type="entry name" value="ABC transporter transmembrane region"/>
    <property type="match status" value="1"/>
</dbReference>
<feature type="transmembrane region" description="Helical" evidence="5">
    <location>
        <begin position="41"/>
        <end position="67"/>
    </location>
</feature>
<feature type="transmembrane region" description="Helical" evidence="5">
    <location>
        <begin position="272"/>
        <end position="293"/>
    </location>
</feature>
<dbReference type="PROSITE" id="PS50929">
    <property type="entry name" value="ABC_TM1F"/>
    <property type="match status" value="1"/>
</dbReference>
<dbReference type="GO" id="GO:0005524">
    <property type="term" value="F:ATP binding"/>
    <property type="evidence" value="ECO:0007669"/>
    <property type="project" value="InterPro"/>
</dbReference>
<dbReference type="PANTHER" id="PTHR43394">
    <property type="entry name" value="ATP-DEPENDENT PERMEASE MDL1, MITOCHONDRIAL"/>
    <property type="match status" value="1"/>
</dbReference>
<evidence type="ECO:0000256" key="3">
    <source>
        <dbReference type="ARBA" id="ARBA00022989"/>
    </source>
</evidence>
<dbReference type="GO" id="GO:0015421">
    <property type="term" value="F:ABC-type oligopeptide transporter activity"/>
    <property type="evidence" value="ECO:0007669"/>
    <property type="project" value="TreeGrafter"/>
</dbReference>
<dbReference type="PANTHER" id="PTHR43394:SF1">
    <property type="entry name" value="ATP-BINDING CASSETTE SUB-FAMILY B MEMBER 10, MITOCHONDRIAL"/>
    <property type="match status" value="1"/>
</dbReference>
<dbReference type="AlphaFoldDB" id="A0A177YGK3"/>
<dbReference type="GO" id="GO:0005886">
    <property type="term" value="C:plasma membrane"/>
    <property type="evidence" value="ECO:0007669"/>
    <property type="project" value="UniProtKB-SubCell"/>
</dbReference>
<dbReference type="SUPFAM" id="SSF52540">
    <property type="entry name" value="P-loop containing nucleoside triphosphate hydrolases"/>
    <property type="match status" value="1"/>
</dbReference>
<comment type="subcellular location">
    <subcellularLocation>
        <location evidence="1">Cell membrane</location>
        <topology evidence="1">Multi-pass membrane protein</topology>
    </subcellularLocation>
</comment>
<dbReference type="InterPro" id="IPR003439">
    <property type="entry name" value="ABC_transporter-like_ATP-bd"/>
</dbReference>
<dbReference type="RefSeq" id="WP_068424993.1">
    <property type="nucleotide sequence ID" value="NZ_LVHI01000012.1"/>
</dbReference>
<keyword evidence="3 5" id="KW-1133">Transmembrane helix</keyword>
<dbReference type="EMBL" id="LVHI01000012">
    <property type="protein sequence ID" value="OAK54571.1"/>
    <property type="molecule type" value="Genomic_DNA"/>
</dbReference>
<dbReference type="InterPro" id="IPR011527">
    <property type="entry name" value="ABC1_TM_dom"/>
</dbReference>
<evidence type="ECO:0000256" key="2">
    <source>
        <dbReference type="ARBA" id="ARBA00022692"/>
    </source>
</evidence>
<name>A0A177YGK3_9NOCA</name>
<dbReference type="PROSITE" id="PS00211">
    <property type="entry name" value="ABC_TRANSPORTER_1"/>
    <property type="match status" value="1"/>
</dbReference>
<feature type="transmembrane region" description="Helical" evidence="5">
    <location>
        <begin position="173"/>
        <end position="196"/>
    </location>
</feature>
<reference evidence="8 9" key="1">
    <citation type="submission" date="2016-03" db="EMBL/GenBank/DDBJ databases">
        <title>Genome sequence of Rhodococcus kyotonensis KB10.</title>
        <authorList>
            <person name="Jeong H."/>
            <person name="Hong C.E."/>
            <person name="Jo S.H."/>
            <person name="Park J.M."/>
        </authorList>
    </citation>
    <scope>NUCLEOTIDE SEQUENCE [LARGE SCALE GENOMIC DNA]</scope>
    <source>
        <strain evidence="8 9">KB10</strain>
    </source>
</reference>
<feature type="transmembrane region" description="Helical" evidence="5">
    <location>
        <begin position="79"/>
        <end position="99"/>
    </location>
</feature>
<dbReference type="PROSITE" id="PS50893">
    <property type="entry name" value="ABC_TRANSPORTER_2"/>
    <property type="match status" value="1"/>
</dbReference>
<feature type="domain" description="ABC transporter" evidence="6">
    <location>
        <begin position="357"/>
        <end position="567"/>
    </location>
</feature>
<keyword evidence="4 5" id="KW-0472">Membrane</keyword>
<comment type="caution">
    <text evidence="8">The sequence shown here is derived from an EMBL/GenBank/DDBJ whole genome shotgun (WGS) entry which is preliminary data.</text>
</comment>
<dbReference type="Proteomes" id="UP000077519">
    <property type="component" value="Unassembled WGS sequence"/>
</dbReference>
<dbReference type="InterPro" id="IPR036640">
    <property type="entry name" value="ABC1_TM_sf"/>
</dbReference>
<proteinExistence type="predicted"/>
<gene>
    <name evidence="8" type="ORF">A3K89_04230</name>
</gene>
<dbReference type="CDD" id="cd07346">
    <property type="entry name" value="ABC_6TM_exporters"/>
    <property type="match status" value="1"/>
</dbReference>
<evidence type="ECO:0000259" key="7">
    <source>
        <dbReference type="PROSITE" id="PS50929"/>
    </source>
</evidence>
<dbReference type="GO" id="GO:0016887">
    <property type="term" value="F:ATP hydrolysis activity"/>
    <property type="evidence" value="ECO:0007669"/>
    <property type="project" value="InterPro"/>
</dbReference>
<dbReference type="Pfam" id="PF00664">
    <property type="entry name" value="ABC_membrane"/>
    <property type="match status" value="1"/>
</dbReference>
<keyword evidence="2 5" id="KW-0812">Transmembrane</keyword>
<evidence type="ECO:0000313" key="9">
    <source>
        <dbReference type="Proteomes" id="UP000077519"/>
    </source>
</evidence>
<dbReference type="Gene3D" id="3.40.50.300">
    <property type="entry name" value="P-loop containing nucleotide triphosphate hydrolases"/>
    <property type="match status" value="1"/>
</dbReference>
<dbReference type="InterPro" id="IPR039421">
    <property type="entry name" value="Type_1_exporter"/>
</dbReference>
<evidence type="ECO:0008006" key="10">
    <source>
        <dbReference type="Google" id="ProtNLM"/>
    </source>
</evidence>
<feature type="domain" description="ABC transmembrane type-1" evidence="7">
    <location>
        <begin position="45"/>
        <end position="322"/>
    </location>
</feature>
<protein>
    <recommendedName>
        <fullName evidence="10">ABC-type multidrug transport system, ATPase and permease component</fullName>
    </recommendedName>
</protein>
<evidence type="ECO:0000256" key="5">
    <source>
        <dbReference type="SAM" id="Phobius"/>
    </source>
</evidence>
<dbReference type="Gene3D" id="1.20.1560.10">
    <property type="entry name" value="ABC transporter type 1, transmembrane domain"/>
    <property type="match status" value="1"/>
</dbReference>
<evidence type="ECO:0000256" key="1">
    <source>
        <dbReference type="ARBA" id="ARBA00004651"/>
    </source>
</evidence>
<dbReference type="Pfam" id="PF00005">
    <property type="entry name" value="ABC_tran"/>
    <property type="match status" value="1"/>
</dbReference>
<dbReference type="InterPro" id="IPR027417">
    <property type="entry name" value="P-loop_NTPase"/>
</dbReference>
<keyword evidence="9" id="KW-1185">Reference proteome</keyword>
<evidence type="ECO:0000313" key="8">
    <source>
        <dbReference type="EMBL" id="OAK54571.1"/>
    </source>
</evidence>